<dbReference type="Proteomes" id="UP001347796">
    <property type="component" value="Unassembled WGS sequence"/>
</dbReference>
<comment type="caution">
    <text evidence="4">The sequence shown here is derived from an EMBL/GenBank/DDBJ whole genome shotgun (WGS) entry which is preliminary data.</text>
</comment>
<dbReference type="GO" id="GO:0016579">
    <property type="term" value="P:protein deubiquitination"/>
    <property type="evidence" value="ECO:0007669"/>
    <property type="project" value="InterPro"/>
</dbReference>
<sequence length="1109" mass="125516">MFGNLFGDDEEGFGSVADANSRYVDSKGLPTPPRPRLRCNLAGITNQGATCYLNSLLQTLLLTPEFRESLFQIPREELGSLEDREKIGAKVRVIPLQLQRLFVRLLLSNRHSVSTRELTESFGWSNNEELQQHDVQELNRILFSAISDSLAGTSGTNLIEQLYHGSIVNQIKCMECETCSEREEDFLDLTLTVAGNIDLKTALCRYYQETELMDGKNQYKCETCNKLVNAKKGAKLRKLPPILSLSLLRFSYDFHKMERYKESGKFSFPLTIDMAPYSDQPSVCDEFELFSVVIHQGGAYGGHYHAYIRDVDNLGTWYNPDDAEIQLIPSEKSKKLDVQEFDSPLQLVEALLRENDNKAMELDKLGSAMVKRTGVSWNSRFKRQYGPMTKFLRKHDDVFEFNQSKNMIHLKTTNHISDTSVKEPVIPDNQSTDRIDAKSRTELPPPEQGRCWYDFDDARVSPIRTSDIEKQFHGRESAYMLFYRRKNLPRPSEARNNPSYCIGKDLLAEVEMENQELEKQRDDYNVVINKVTLQIHFSSQYNVNKGVLETRPDSLVPWLELMFDRRLTLVELLSAVMELGGELVPSNPVLNRIKESPAGLHVFESLTDDVDKTVGDVSIVDGDKILVWDGNQIGSSQLPVYTIVLDGENSSDFSIGFTKTSITDTNPALQTIPPSSCDTTHVVTIPQPSLSAIINSVIKLTYAPVKPVANMLIKEEEIILDNTITVQECLDAMLLHSGLPGDNWHLRKTNWCGEPTDVLDDLHMTLNQVQVQDGDHLLIEEGRLPVKGFLILSIWLYPLLSSFQTTANQNTGLLTWFTNGLQGLLLGTNQSEEDKENSQSNSGGQTSIHIGEIDIWKESTLEELKMQILTLPKVARLALPSIYNIRVRLLNNLRPSTILRDHSHTLKRHKIRSSEDIAIQVLPTEEILSTSEIVLEVKQHIAETKTYTTGVEVIWDISTGTGIDRLQHTIADALSLPVNQILLAKYQTAKCDWIIIKEKQPIQFKPSSGKNKKGKKKVQVPKVNLRQAPFYISDGDVIGVKDLEKSTGDNDDFNTEEDIIAQQELARLAEEKKTKRKDKKEENEKGFNMSTPKQRRPEVALTIKVDKFT</sequence>
<dbReference type="PROSITE" id="PS50235">
    <property type="entry name" value="USP_3"/>
    <property type="match status" value="1"/>
</dbReference>
<evidence type="ECO:0000259" key="3">
    <source>
        <dbReference type="PROSITE" id="PS50235"/>
    </source>
</evidence>
<feature type="coiled-coil region" evidence="1">
    <location>
        <begin position="503"/>
        <end position="534"/>
    </location>
</feature>
<evidence type="ECO:0000313" key="5">
    <source>
        <dbReference type="Proteomes" id="UP001347796"/>
    </source>
</evidence>
<dbReference type="InterPro" id="IPR001394">
    <property type="entry name" value="Peptidase_C19_UCH"/>
</dbReference>
<feature type="domain" description="USP" evidence="3">
    <location>
        <begin position="42"/>
        <end position="351"/>
    </location>
</feature>
<gene>
    <name evidence="4" type="ORF">SNE40_022291</name>
</gene>
<dbReference type="PANTHER" id="PTHR24006:SF842">
    <property type="entry name" value="UBIQUITIN CARBOXYL-TERMINAL HYDROLASE 40"/>
    <property type="match status" value="1"/>
</dbReference>
<dbReference type="InterPro" id="IPR057763">
    <property type="entry name" value="UBL_USP40"/>
</dbReference>
<dbReference type="InterPro" id="IPR018200">
    <property type="entry name" value="USP_CS"/>
</dbReference>
<dbReference type="FunFam" id="3.90.70.10:FF:000043">
    <property type="entry name" value="Ubiquitin carboxyl-terminal hydrolase 40"/>
    <property type="match status" value="1"/>
</dbReference>
<dbReference type="GO" id="GO:0005634">
    <property type="term" value="C:nucleus"/>
    <property type="evidence" value="ECO:0007669"/>
    <property type="project" value="TreeGrafter"/>
</dbReference>
<dbReference type="SUPFAM" id="SSF54001">
    <property type="entry name" value="Cysteine proteinases"/>
    <property type="match status" value="2"/>
</dbReference>
<dbReference type="GO" id="GO:0005829">
    <property type="term" value="C:cytosol"/>
    <property type="evidence" value="ECO:0007669"/>
    <property type="project" value="TreeGrafter"/>
</dbReference>
<dbReference type="PROSITE" id="PS00972">
    <property type="entry name" value="USP_1"/>
    <property type="match status" value="1"/>
</dbReference>
<dbReference type="Pfam" id="PF25822">
    <property type="entry name" value="UBL_USP40"/>
    <property type="match status" value="1"/>
</dbReference>
<organism evidence="4 5">
    <name type="scientific">Patella caerulea</name>
    <name type="common">Rayed Mediterranean limpet</name>
    <dbReference type="NCBI Taxonomy" id="87958"/>
    <lineage>
        <taxon>Eukaryota</taxon>
        <taxon>Metazoa</taxon>
        <taxon>Spiralia</taxon>
        <taxon>Lophotrochozoa</taxon>
        <taxon>Mollusca</taxon>
        <taxon>Gastropoda</taxon>
        <taxon>Patellogastropoda</taxon>
        <taxon>Patelloidea</taxon>
        <taxon>Patellidae</taxon>
        <taxon>Patella</taxon>
    </lineage>
</organism>
<name>A0AAN8IXG2_PATCE</name>
<dbReference type="PANTHER" id="PTHR24006">
    <property type="entry name" value="UBIQUITIN CARBOXYL-TERMINAL HYDROLASE"/>
    <property type="match status" value="1"/>
</dbReference>
<dbReference type="PROSITE" id="PS00973">
    <property type="entry name" value="USP_2"/>
    <property type="match status" value="1"/>
</dbReference>
<dbReference type="InterPro" id="IPR028889">
    <property type="entry name" value="USP"/>
</dbReference>
<dbReference type="Gene3D" id="3.90.70.10">
    <property type="entry name" value="Cysteine proteinases"/>
    <property type="match status" value="2"/>
</dbReference>
<dbReference type="GO" id="GO:0004843">
    <property type="term" value="F:cysteine-type deubiquitinase activity"/>
    <property type="evidence" value="ECO:0007669"/>
    <property type="project" value="InterPro"/>
</dbReference>
<evidence type="ECO:0000256" key="1">
    <source>
        <dbReference type="SAM" id="Coils"/>
    </source>
</evidence>
<dbReference type="EMBL" id="JAZGQO010000021">
    <property type="protein sequence ID" value="KAK6165349.1"/>
    <property type="molecule type" value="Genomic_DNA"/>
</dbReference>
<dbReference type="Pfam" id="PF00443">
    <property type="entry name" value="UCH"/>
    <property type="match status" value="1"/>
</dbReference>
<proteinExistence type="predicted"/>
<dbReference type="InterPro" id="IPR038765">
    <property type="entry name" value="Papain-like_cys_pep_sf"/>
</dbReference>
<keyword evidence="5" id="KW-1185">Reference proteome</keyword>
<feature type="compositionally biased region" description="Basic and acidic residues" evidence="2">
    <location>
        <begin position="1068"/>
        <end position="1085"/>
    </location>
</feature>
<protein>
    <recommendedName>
        <fullName evidence="3">USP domain-containing protein</fullName>
    </recommendedName>
</protein>
<dbReference type="InterPro" id="IPR050164">
    <property type="entry name" value="Peptidase_C19"/>
</dbReference>
<reference evidence="4 5" key="1">
    <citation type="submission" date="2024-01" db="EMBL/GenBank/DDBJ databases">
        <title>The genome of the rayed Mediterranean limpet Patella caerulea (Linnaeus, 1758).</title>
        <authorList>
            <person name="Anh-Thu Weber A."/>
            <person name="Halstead-Nussloch G."/>
        </authorList>
    </citation>
    <scope>NUCLEOTIDE SEQUENCE [LARGE SCALE GENOMIC DNA]</scope>
    <source>
        <strain evidence="4">AATW-2023a</strain>
        <tissue evidence="4">Whole specimen</tissue>
    </source>
</reference>
<evidence type="ECO:0000313" key="4">
    <source>
        <dbReference type="EMBL" id="KAK6165349.1"/>
    </source>
</evidence>
<accession>A0AAN8IXG2</accession>
<dbReference type="AlphaFoldDB" id="A0AAN8IXG2"/>
<keyword evidence="1" id="KW-0175">Coiled coil</keyword>
<evidence type="ECO:0000256" key="2">
    <source>
        <dbReference type="SAM" id="MobiDB-lite"/>
    </source>
</evidence>
<feature type="region of interest" description="Disordered" evidence="2">
    <location>
        <begin position="1068"/>
        <end position="1109"/>
    </location>
</feature>